<evidence type="ECO:0000313" key="2">
    <source>
        <dbReference type="Proteomes" id="UP000076881"/>
    </source>
</evidence>
<dbReference type="PANTHER" id="PTHR43481">
    <property type="entry name" value="FRUCTOSE-1-PHOSPHATE PHOSPHATASE"/>
    <property type="match status" value="1"/>
</dbReference>
<evidence type="ECO:0000313" key="1">
    <source>
        <dbReference type="EMBL" id="OAA73005.1"/>
    </source>
</evidence>
<organism evidence="1 2">
    <name type="scientific">Akanthomyces lecanii RCEF 1005</name>
    <dbReference type="NCBI Taxonomy" id="1081108"/>
    <lineage>
        <taxon>Eukaryota</taxon>
        <taxon>Fungi</taxon>
        <taxon>Dikarya</taxon>
        <taxon>Ascomycota</taxon>
        <taxon>Pezizomycotina</taxon>
        <taxon>Sordariomycetes</taxon>
        <taxon>Hypocreomycetidae</taxon>
        <taxon>Hypocreales</taxon>
        <taxon>Cordycipitaceae</taxon>
        <taxon>Akanthomyces</taxon>
        <taxon>Cordyceps confragosa</taxon>
    </lineage>
</organism>
<dbReference type="InterPro" id="IPR023214">
    <property type="entry name" value="HAD_sf"/>
</dbReference>
<comment type="caution">
    <text evidence="1">The sequence shown here is derived from an EMBL/GenBank/DDBJ whole genome shotgun (WGS) entry which is preliminary data.</text>
</comment>
<dbReference type="Gene3D" id="1.10.150.240">
    <property type="entry name" value="Putative phosphatase, domain 2"/>
    <property type="match status" value="1"/>
</dbReference>
<dbReference type="InterPro" id="IPR036412">
    <property type="entry name" value="HAD-like_sf"/>
</dbReference>
<dbReference type="STRING" id="1081108.A0A168DTZ0"/>
<dbReference type="SUPFAM" id="SSF56784">
    <property type="entry name" value="HAD-like"/>
    <property type="match status" value="1"/>
</dbReference>
<dbReference type="InterPro" id="IPR041492">
    <property type="entry name" value="HAD_2"/>
</dbReference>
<keyword evidence="2" id="KW-1185">Reference proteome</keyword>
<gene>
    <name evidence="1" type="ORF">LEL_08789</name>
</gene>
<dbReference type="GO" id="GO:0050308">
    <property type="term" value="F:sugar-phosphatase activity"/>
    <property type="evidence" value="ECO:0007669"/>
    <property type="project" value="TreeGrafter"/>
</dbReference>
<accession>A0A168DTZ0</accession>
<reference evidence="1 2" key="1">
    <citation type="journal article" date="2016" name="Genome Biol. Evol.">
        <title>Divergent and convergent evolution of fungal pathogenicity.</title>
        <authorList>
            <person name="Shang Y."/>
            <person name="Xiao G."/>
            <person name="Zheng P."/>
            <person name="Cen K."/>
            <person name="Zhan S."/>
            <person name="Wang C."/>
        </authorList>
    </citation>
    <scope>NUCLEOTIDE SEQUENCE [LARGE SCALE GENOMIC DNA]</scope>
    <source>
        <strain evidence="1 2">RCEF 1005</strain>
    </source>
</reference>
<dbReference type="NCBIfam" id="TIGR01509">
    <property type="entry name" value="HAD-SF-IA-v3"/>
    <property type="match status" value="1"/>
</dbReference>
<dbReference type="AlphaFoldDB" id="A0A168DTZ0"/>
<dbReference type="InterPro" id="IPR023198">
    <property type="entry name" value="PGP-like_dom2"/>
</dbReference>
<dbReference type="Gene3D" id="3.40.50.1000">
    <property type="entry name" value="HAD superfamily/HAD-like"/>
    <property type="match status" value="1"/>
</dbReference>
<dbReference type="Proteomes" id="UP000076881">
    <property type="component" value="Unassembled WGS sequence"/>
</dbReference>
<dbReference type="InterPro" id="IPR051806">
    <property type="entry name" value="HAD-like_SPP"/>
</dbReference>
<dbReference type="PANTHER" id="PTHR43481:SF4">
    <property type="entry name" value="GLYCEROL-1-PHOSPHATE PHOSPHOHYDROLASE 1-RELATED"/>
    <property type="match status" value="1"/>
</dbReference>
<dbReference type="EMBL" id="AZHF01000007">
    <property type="protein sequence ID" value="OAA73005.1"/>
    <property type="molecule type" value="Genomic_DNA"/>
</dbReference>
<name>A0A168DTZ0_CORDF</name>
<dbReference type="InterPro" id="IPR006439">
    <property type="entry name" value="HAD-SF_hydro_IA"/>
</dbReference>
<proteinExistence type="predicted"/>
<dbReference type="Pfam" id="PF13419">
    <property type="entry name" value="HAD_2"/>
    <property type="match status" value="1"/>
</dbReference>
<dbReference type="OrthoDB" id="40579at2759"/>
<sequence length="206" mass="21719">MVRIAARIGGSIPGHEPRFIPPSAALHICGTTRAGLVDDGKSVVDKYSKACIGKELGMDPSVIQQTAHGRRTVDTLKIICAEKATMEFESRNATQIEKSIPENYGSNATIIPGAHEMLDSVTASGEPLAIVTSASLPLLRGWVKVLDLPACPHLVTAESVEHGKPDPAGYLLAMKKLAMSQNTARRVVSEDSPAGICAAKAVVARS</sequence>
<protein>
    <submittedName>
        <fullName evidence="1">HAD-like domain protein</fullName>
    </submittedName>
</protein>